<dbReference type="UniPathway" id="UPA00232"/>
<dbReference type="GO" id="GO:0006744">
    <property type="term" value="P:ubiquinone biosynthetic process"/>
    <property type="evidence" value="ECO:0007669"/>
    <property type="project" value="UniProtKB-UniPathway"/>
</dbReference>
<evidence type="ECO:0000256" key="6">
    <source>
        <dbReference type="ARBA" id="ARBA00023002"/>
    </source>
</evidence>
<proteinExistence type="inferred from homology"/>
<comment type="cofactor">
    <cofactor evidence="1">
        <name>FAD</name>
        <dbReference type="ChEBI" id="CHEBI:57692"/>
    </cofactor>
</comment>
<evidence type="ECO:0000313" key="9">
    <source>
        <dbReference type="EMBL" id="OFA00044.1"/>
    </source>
</evidence>
<dbReference type="PATRIC" id="fig|762836.4.peg.2586"/>
<keyword evidence="7" id="KW-0503">Monooxygenase</keyword>
<evidence type="ECO:0000256" key="5">
    <source>
        <dbReference type="ARBA" id="ARBA00022827"/>
    </source>
</evidence>
<dbReference type="Pfam" id="PF01494">
    <property type="entry name" value="FAD_binding_3"/>
    <property type="match status" value="1"/>
</dbReference>
<dbReference type="FunFam" id="3.50.50.60:FF:000021">
    <property type="entry name" value="Ubiquinone biosynthesis monooxygenase COQ6"/>
    <property type="match status" value="1"/>
</dbReference>
<dbReference type="InterPro" id="IPR002938">
    <property type="entry name" value="FAD-bd"/>
</dbReference>
<dbReference type="GO" id="GO:0071949">
    <property type="term" value="F:FAD binding"/>
    <property type="evidence" value="ECO:0007669"/>
    <property type="project" value="InterPro"/>
</dbReference>
<accession>A0A1E7WM49</accession>
<feature type="domain" description="FAD-binding" evidence="8">
    <location>
        <begin position="17"/>
        <end position="355"/>
    </location>
</feature>
<dbReference type="Proteomes" id="UP000175989">
    <property type="component" value="Unassembled WGS sequence"/>
</dbReference>
<dbReference type="PRINTS" id="PR00420">
    <property type="entry name" value="RNGMNOXGNASE"/>
</dbReference>
<protein>
    <submittedName>
        <fullName evidence="9">2-octaprenylphenol hydroxylase</fullName>
        <ecNumber evidence="9">1.14.13.-</ecNumber>
    </submittedName>
</protein>
<evidence type="ECO:0000256" key="2">
    <source>
        <dbReference type="ARBA" id="ARBA00004749"/>
    </source>
</evidence>
<dbReference type="EC" id="1.14.13.-" evidence="9"/>
<evidence type="ECO:0000256" key="7">
    <source>
        <dbReference type="ARBA" id="ARBA00023033"/>
    </source>
</evidence>
<sequence>MNKSTSPSTSAASTLSAEICIVGNGAIAKTTALGLANAGLKVILLGPPAAPVTTPAEGWDARVYALNHTAHRLLSSLKVWGALDAARVTPVDAMIIHGDGPKPGGLAFDAYGAHTDTLAWILEERNLNQALDAALRFAQNVTIVGGRAAALQRGDDLATVKLADGSSIEAQLVVGADGAESWVRGQCDIGLDYRPYGQRGVVTNFACEKPHHGAAHQWFTGEQGIVALLPLAGNQVSLVWSAPDALADTLRAEAAQQIADRLAVYAADTLGALTPLQPELVRDFPLRLIRPHAMTSPRVALVGDAAHVVHPMAGHGMNLGFGDVAQLIETLAAREPQRGVGDARVLARYERARKEDVLLMQVTTDGLARLFGADAEPLRAVRNLGLNLLDKIPVLKRRLISHAMGK</sequence>
<evidence type="ECO:0000256" key="3">
    <source>
        <dbReference type="ARBA" id="ARBA00005349"/>
    </source>
</evidence>
<dbReference type="InterPro" id="IPR010971">
    <property type="entry name" value="UbiH/COQ6"/>
</dbReference>
<dbReference type="InterPro" id="IPR036188">
    <property type="entry name" value="FAD/NAD-bd_sf"/>
</dbReference>
<dbReference type="InterPro" id="IPR051205">
    <property type="entry name" value="UbiH/COQ6_monooxygenase"/>
</dbReference>
<evidence type="ECO:0000259" key="8">
    <source>
        <dbReference type="Pfam" id="PF01494"/>
    </source>
</evidence>
<dbReference type="GO" id="GO:0004497">
    <property type="term" value="F:monooxygenase activity"/>
    <property type="evidence" value="ECO:0007669"/>
    <property type="project" value="UniProtKB-KW"/>
</dbReference>
<evidence type="ECO:0000256" key="4">
    <source>
        <dbReference type="ARBA" id="ARBA00022630"/>
    </source>
</evidence>
<comment type="caution">
    <text evidence="9">The sequence shown here is derived from an EMBL/GenBank/DDBJ whole genome shotgun (WGS) entry which is preliminary data.</text>
</comment>
<dbReference type="OrthoDB" id="9769565at2"/>
<comment type="pathway">
    <text evidence="2">Cofactor biosynthesis; ubiquinone biosynthesis.</text>
</comment>
<dbReference type="Gene3D" id="3.50.50.60">
    <property type="entry name" value="FAD/NAD(P)-binding domain"/>
    <property type="match status" value="2"/>
</dbReference>
<dbReference type="GO" id="GO:0016705">
    <property type="term" value="F:oxidoreductase activity, acting on paired donors, with incorporation or reduction of molecular oxygen"/>
    <property type="evidence" value="ECO:0007669"/>
    <property type="project" value="InterPro"/>
</dbReference>
<dbReference type="PANTHER" id="PTHR43876">
    <property type="entry name" value="UBIQUINONE BIOSYNTHESIS MONOOXYGENASE COQ6, MITOCHONDRIAL"/>
    <property type="match status" value="1"/>
</dbReference>
<dbReference type="RefSeq" id="WP_070248516.1">
    <property type="nucleotide sequence ID" value="NZ_LROM01000085.1"/>
</dbReference>
<evidence type="ECO:0000256" key="1">
    <source>
        <dbReference type="ARBA" id="ARBA00001974"/>
    </source>
</evidence>
<comment type="similarity">
    <text evidence="3">Belongs to the UbiH/COQ6 family.</text>
</comment>
<keyword evidence="10" id="KW-1185">Reference proteome</keyword>
<dbReference type="GO" id="GO:0110142">
    <property type="term" value="C:ubiquinone biosynthesis complex"/>
    <property type="evidence" value="ECO:0007669"/>
    <property type="project" value="UniProtKB-ARBA"/>
</dbReference>
<keyword evidence="5" id="KW-0274">FAD</keyword>
<gene>
    <name evidence="9" type="primary">ubiI</name>
    <name evidence="9" type="ORF">DUPY_25100</name>
</gene>
<dbReference type="SUPFAM" id="SSF51905">
    <property type="entry name" value="FAD/NAD(P)-binding domain"/>
    <property type="match status" value="1"/>
</dbReference>
<reference evidence="10" key="1">
    <citation type="journal article" date="2016" name="Front. Microbiol.">
        <title>Molecular Keys to the Janthinobacterium and Duganella spp. Interaction with the Plant Pathogen Fusarium graminearum.</title>
        <authorList>
            <person name="Haack F.S."/>
            <person name="Poehlein A."/>
            <person name="Kroger C."/>
            <person name="Voigt C.A."/>
            <person name="Piepenbring M."/>
            <person name="Bode H.B."/>
            <person name="Daniel R."/>
            <person name="Schafer W."/>
            <person name="Streit W.R."/>
        </authorList>
    </citation>
    <scope>NUCLEOTIDE SEQUENCE [LARGE SCALE GENOMIC DNA]</scope>
    <source>
        <strain evidence="10">T54</strain>
    </source>
</reference>
<dbReference type="EMBL" id="LROM01000085">
    <property type="protein sequence ID" value="OFA00044.1"/>
    <property type="molecule type" value="Genomic_DNA"/>
</dbReference>
<dbReference type="AlphaFoldDB" id="A0A1E7WM49"/>
<dbReference type="PANTHER" id="PTHR43876:SF7">
    <property type="entry name" value="UBIQUINONE BIOSYNTHESIS MONOOXYGENASE COQ6, MITOCHONDRIAL"/>
    <property type="match status" value="1"/>
</dbReference>
<keyword evidence="6 9" id="KW-0560">Oxidoreductase</keyword>
<dbReference type="NCBIfam" id="TIGR01988">
    <property type="entry name" value="Ubi-OHases"/>
    <property type="match status" value="1"/>
</dbReference>
<name>A0A1E7WM49_9BURK</name>
<evidence type="ECO:0000313" key="10">
    <source>
        <dbReference type="Proteomes" id="UP000175989"/>
    </source>
</evidence>
<organism evidence="9 10">
    <name type="scientific">Duganella phyllosphaerae</name>
    <dbReference type="NCBI Taxonomy" id="762836"/>
    <lineage>
        <taxon>Bacteria</taxon>
        <taxon>Pseudomonadati</taxon>
        <taxon>Pseudomonadota</taxon>
        <taxon>Betaproteobacteria</taxon>
        <taxon>Burkholderiales</taxon>
        <taxon>Oxalobacteraceae</taxon>
        <taxon>Telluria group</taxon>
        <taxon>Duganella</taxon>
    </lineage>
</organism>
<keyword evidence="4" id="KW-0285">Flavoprotein</keyword>